<feature type="compositionally biased region" description="Low complexity" evidence="1">
    <location>
        <begin position="360"/>
        <end position="373"/>
    </location>
</feature>
<organism evidence="3 4">
    <name type="scientific">Cymbomonas tetramitiformis</name>
    <dbReference type="NCBI Taxonomy" id="36881"/>
    <lineage>
        <taxon>Eukaryota</taxon>
        <taxon>Viridiplantae</taxon>
        <taxon>Chlorophyta</taxon>
        <taxon>Pyramimonadophyceae</taxon>
        <taxon>Pyramimonadales</taxon>
        <taxon>Pyramimonadaceae</taxon>
        <taxon>Cymbomonas</taxon>
    </lineage>
</organism>
<evidence type="ECO:0000313" key="3">
    <source>
        <dbReference type="EMBL" id="KAK3267651.1"/>
    </source>
</evidence>
<evidence type="ECO:0000313" key="4">
    <source>
        <dbReference type="Proteomes" id="UP001190700"/>
    </source>
</evidence>
<protein>
    <recommendedName>
        <fullName evidence="2">DNA2/NAM7 helicase helicase domain-containing protein</fullName>
    </recommendedName>
</protein>
<accession>A0AAE0FYK0</accession>
<feature type="compositionally biased region" description="Acidic residues" evidence="1">
    <location>
        <begin position="309"/>
        <end position="332"/>
    </location>
</feature>
<keyword evidence="4" id="KW-1185">Reference proteome</keyword>
<dbReference type="InterPro" id="IPR027417">
    <property type="entry name" value="P-loop_NTPase"/>
</dbReference>
<dbReference type="GO" id="GO:0004386">
    <property type="term" value="F:helicase activity"/>
    <property type="evidence" value="ECO:0007669"/>
    <property type="project" value="InterPro"/>
</dbReference>
<evidence type="ECO:0000259" key="2">
    <source>
        <dbReference type="Pfam" id="PF13086"/>
    </source>
</evidence>
<feature type="region of interest" description="Disordered" evidence="1">
    <location>
        <begin position="304"/>
        <end position="383"/>
    </location>
</feature>
<feature type="region of interest" description="Disordered" evidence="1">
    <location>
        <begin position="25"/>
        <end position="49"/>
    </location>
</feature>
<dbReference type="InterPro" id="IPR041677">
    <property type="entry name" value="DNA2/NAM7_AAA_11"/>
</dbReference>
<sequence length="489" mass="52822">MGGPRVMNYDYPPSWKAYWKENGYDESGRKRDADADAQHSAKRGKRGAPRTHARGVELFTQTILKWPVCALEVDQLNSRKALHLPPLQEMPSQVANEVHYYGLLEELAVEEARASISEGLTSIRRSGGETAQLMLRTIKAGAGKGGMAVLEFEAKGVPSPSMRQAFRPGGIFRAAPPGVRGGEGQWDSRGGRQRGCGGLAAAERKGKRLRGRETEADEEHSTACIAAVAFAGMASSASREAEVTLWMVLPGEWEASGALREGGVWALQPLAAVISQQRMAAACFMRPKLPFMNKLLGMPPAKHTKFALSDDEDDEDDEEVSDEGGEKGEEEEGGRGGEAEETMSEEGEGPGAVEDRTQPAEATSDAAVEAVARAAEEAERGLNQSQQKALRMFLESSSGHLQLVQGPPGCGKTHFLAALLQGLRLKGVRTLVCAPSNKAVCVALDKVRSPHQRALDDVLSMCERRPPVLNAPRPIRHNRHEKLPAALGW</sequence>
<dbReference type="Gene3D" id="3.40.50.300">
    <property type="entry name" value="P-loop containing nucleotide triphosphate hydrolases"/>
    <property type="match status" value="1"/>
</dbReference>
<feature type="region of interest" description="Disordered" evidence="1">
    <location>
        <begin position="177"/>
        <end position="197"/>
    </location>
</feature>
<dbReference type="AlphaFoldDB" id="A0AAE0FYK0"/>
<proteinExistence type="predicted"/>
<feature type="domain" description="DNA2/NAM7 helicase helicase" evidence="2">
    <location>
        <begin position="382"/>
        <end position="449"/>
    </location>
</feature>
<comment type="caution">
    <text evidence="3">The sequence shown here is derived from an EMBL/GenBank/DDBJ whole genome shotgun (WGS) entry which is preliminary data.</text>
</comment>
<dbReference type="EMBL" id="LGRX02012280">
    <property type="protein sequence ID" value="KAK3267651.1"/>
    <property type="molecule type" value="Genomic_DNA"/>
</dbReference>
<feature type="compositionally biased region" description="Basic residues" evidence="1">
    <location>
        <begin position="40"/>
        <end position="49"/>
    </location>
</feature>
<reference evidence="3 4" key="1">
    <citation type="journal article" date="2015" name="Genome Biol. Evol.">
        <title>Comparative Genomics of a Bacterivorous Green Alga Reveals Evolutionary Causalities and Consequences of Phago-Mixotrophic Mode of Nutrition.</title>
        <authorList>
            <person name="Burns J.A."/>
            <person name="Paasch A."/>
            <person name="Narechania A."/>
            <person name="Kim E."/>
        </authorList>
    </citation>
    <scope>NUCLEOTIDE SEQUENCE [LARGE SCALE GENOMIC DNA]</scope>
    <source>
        <strain evidence="3 4">PLY_AMNH</strain>
    </source>
</reference>
<feature type="compositionally biased region" description="Acidic residues" evidence="1">
    <location>
        <begin position="339"/>
        <end position="348"/>
    </location>
</feature>
<dbReference type="Proteomes" id="UP001190700">
    <property type="component" value="Unassembled WGS sequence"/>
</dbReference>
<dbReference type="Pfam" id="PF13086">
    <property type="entry name" value="AAA_11"/>
    <property type="match status" value="1"/>
</dbReference>
<dbReference type="InterPro" id="IPR050534">
    <property type="entry name" value="Coronavir_polyprotein_1ab"/>
</dbReference>
<dbReference type="SUPFAM" id="SSF52540">
    <property type="entry name" value="P-loop containing nucleoside triphosphate hydrolases"/>
    <property type="match status" value="1"/>
</dbReference>
<name>A0AAE0FYK0_9CHLO</name>
<dbReference type="PANTHER" id="PTHR43788">
    <property type="entry name" value="DNA2/NAM7 HELICASE FAMILY MEMBER"/>
    <property type="match status" value="1"/>
</dbReference>
<feature type="compositionally biased region" description="Basic and acidic residues" evidence="1">
    <location>
        <begin position="25"/>
        <end position="39"/>
    </location>
</feature>
<gene>
    <name evidence="3" type="ORF">CYMTET_23809</name>
</gene>
<evidence type="ECO:0000256" key="1">
    <source>
        <dbReference type="SAM" id="MobiDB-lite"/>
    </source>
</evidence>